<dbReference type="InterPro" id="IPR051794">
    <property type="entry name" value="PG_Endopeptidase_C40"/>
</dbReference>
<dbReference type="EMBL" id="JABENB010000001">
    <property type="protein sequence ID" value="NNG39052.1"/>
    <property type="molecule type" value="Genomic_DNA"/>
</dbReference>
<dbReference type="Pfam" id="PF00877">
    <property type="entry name" value="NLPC_P60"/>
    <property type="match status" value="1"/>
</dbReference>
<keyword evidence="4" id="KW-0788">Thiol protease</keyword>
<organism evidence="8 9">
    <name type="scientific">Flexivirga aerilata</name>
    <dbReference type="NCBI Taxonomy" id="1656889"/>
    <lineage>
        <taxon>Bacteria</taxon>
        <taxon>Bacillati</taxon>
        <taxon>Actinomycetota</taxon>
        <taxon>Actinomycetes</taxon>
        <taxon>Micrococcales</taxon>
        <taxon>Dermacoccaceae</taxon>
        <taxon>Flexivirga</taxon>
    </lineage>
</organism>
<evidence type="ECO:0000256" key="3">
    <source>
        <dbReference type="ARBA" id="ARBA00022801"/>
    </source>
</evidence>
<evidence type="ECO:0000256" key="6">
    <source>
        <dbReference type="SAM" id="SignalP"/>
    </source>
</evidence>
<dbReference type="PROSITE" id="PS51935">
    <property type="entry name" value="NLPC_P60"/>
    <property type="match status" value="1"/>
</dbReference>
<dbReference type="PANTHER" id="PTHR47359">
    <property type="entry name" value="PEPTIDOGLYCAN DL-ENDOPEPTIDASE CWLO"/>
    <property type="match status" value="1"/>
</dbReference>
<dbReference type="RefSeq" id="WP_171153468.1">
    <property type="nucleotide sequence ID" value="NZ_JABENB010000001.1"/>
</dbReference>
<comment type="caution">
    <text evidence="8">The sequence shown here is derived from an EMBL/GenBank/DDBJ whole genome shotgun (WGS) entry which is preliminary data.</text>
</comment>
<dbReference type="InterPro" id="IPR000064">
    <property type="entry name" value="NLP_P60_dom"/>
</dbReference>
<accession>A0A849AQJ9</accession>
<evidence type="ECO:0000256" key="1">
    <source>
        <dbReference type="ARBA" id="ARBA00007074"/>
    </source>
</evidence>
<dbReference type="InterPro" id="IPR038765">
    <property type="entry name" value="Papain-like_cys_pep_sf"/>
</dbReference>
<keyword evidence="9" id="KW-1185">Reference proteome</keyword>
<keyword evidence="2" id="KW-0645">Protease</keyword>
<evidence type="ECO:0000256" key="2">
    <source>
        <dbReference type="ARBA" id="ARBA00022670"/>
    </source>
</evidence>
<evidence type="ECO:0000259" key="7">
    <source>
        <dbReference type="PROSITE" id="PS51935"/>
    </source>
</evidence>
<keyword evidence="3" id="KW-0378">Hydrolase</keyword>
<dbReference type="GO" id="GO:0006508">
    <property type="term" value="P:proteolysis"/>
    <property type="evidence" value="ECO:0007669"/>
    <property type="project" value="UniProtKB-KW"/>
</dbReference>
<evidence type="ECO:0000256" key="5">
    <source>
        <dbReference type="SAM" id="MobiDB-lite"/>
    </source>
</evidence>
<evidence type="ECO:0000313" key="9">
    <source>
        <dbReference type="Proteomes" id="UP000557772"/>
    </source>
</evidence>
<dbReference type="AlphaFoldDB" id="A0A849AQJ9"/>
<dbReference type="PANTHER" id="PTHR47359:SF3">
    <property type="entry name" value="NLP_P60 DOMAIN-CONTAINING PROTEIN-RELATED"/>
    <property type="match status" value="1"/>
</dbReference>
<keyword evidence="6" id="KW-0732">Signal</keyword>
<feature type="chain" id="PRO_5032516204" description="NlpC/P60 domain-containing protein" evidence="6">
    <location>
        <begin position="45"/>
        <end position="291"/>
    </location>
</feature>
<dbReference type="Proteomes" id="UP000557772">
    <property type="component" value="Unassembled WGS sequence"/>
</dbReference>
<proteinExistence type="inferred from homology"/>
<feature type="region of interest" description="Disordered" evidence="5">
    <location>
        <begin position="110"/>
        <end position="146"/>
    </location>
</feature>
<reference evidence="8 9" key="1">
    <citation type="submission" date="2020-05" db="EMBL/GenBank/DDBJ databases">
        <title>Flexivirga sp. ID2601S isolated from air conditioner.</title>
        <authorList>
            <person name="Kim D.H."/>
        </authorList>
    </citation>
    <scope>NUCLEOTIDE SEQUENCE [LARGE SCALE GENOMIC DNA]</scope>
    <source>
        <strain evidence="8 9">ID2601S</strain>
    </source>
</reference>
<evidence type="ECO:0000256" key="4">
    <source>
        <dbReference type="ARBA" id="ARBA00022807"/>
    </source>
</evidence>
<dbReference type="GO" id="GO:0008234">
    <property type="term" value="F:cysteine-type peptidase activity"/>
    <property type="evidence" value="ECO:0007669"/>
    <property type="project" value="UniProtKB-KW"/>
</dbReference>
<protein>
    <recommendedName>
        <fullName evidence="7">NlpC/P60 domain-containing protein</fullName>
    </recommendedName>
</protein>
<dbReference type="Gene3D" id="3.90.1720.10">
    <property type="entry name" value="endopeptidase domain like (from Nostoc punctiforme)"/>
    <property type="match status" value="1"/>
</dbReference>
<feature type="signal peptide" evidence="6">
    <location>
        <begin position="1"/>
        <end position="44"/>
    </location>
</feature>
<sequence>MSSTKTIGTTSRPRRRLRRGICGVAVVSALAGVGAVSTGGAAHAADSHDFPAKVDLNGRLNIGEPADAPGHIENQYLQGTQVPVVCQQFAGADLWDKTADNTWVPDKYLTTGTDGRAPGVPDCNGGTTTDPVHGRNDGPAGPQDGTRDEKIARVLDAARPQVGQGLSYSWGAGGKGGPSFGIADASPGGYNDYDVFGFDCSGFTLYAYWKGAGVDITDYSGTQYDKFPKVSTSSLLPGDLVFKGAGGSDHVGIYLGDGQVAQAAPPRGTDSVRIDTFNPGEWLDTGVRPIA</sequence>
<name>A0A849AQJ9_9MICO</name>
<dbReference type="SUPFAM" id="SSF54001">
    <property type="entry name" value="Cysteine proteinases"/>
    <property type="match status" value="1"/>
</dbReference>
<gene>
    <name evidence="8" type="ORF">HJ588_07165</name>
</gene>
<comment type="similarity">
    <text evidence="1">Belongs to the peptidase C40 family.</text>
</comment>
<feature type="domain" description="NlpC/P60" evidence="7">
    <location>
        <begin position="148"/>
        <end position="291"/>
    </location>
</feature>
<evidence type="ECO:0000313" key="8">
    <source>
        <dbReference type="EMBL" id="NNG39052.1"/>
    </source>
</evidence>